<gene>
    <name evidence="2" type="ORF">JRQ81_012749</name>
</gene>
<dbReference type="AlphaFoldDB" id="A0A9Q0Y2S9"/>
<accession>A0A9Q0Y2S9</accession>
<sequence>MKSYKATSNSQGCKAKLRSVSEKARIWGTSFSPKTGEPSTGNGRAEQQHSQRLREVAVKATIAHHRDGRWLLKAPLGAAFLRVRLPGGEGGVCGLNGRIFIPTTP</sequence>
<evidence type="ECO:0000313" key="2">
    <source>
        <dbReference type="EMBL" id="KAJ7338847.1"/>
    </source>
</evidence>
<name>A0A9Q0Y2S9_9SAUR</name>
<dbReference type="EMBL" id="JAPFRF010000003">
    <property type="protein sequence ID" value="KAJ7338847.1"/>
    <property type="molecule type" value="Genomic_DNA"/>
</dbReference>
<comment type="caution">
    <text evidence="2">The sequence shown here is derived from an EMBL/GenBank/DDBJ whole genome shotgun (WGS) entry which is preliminary data.</text>
</comment>
<protein>
    <submittedName>
        <fullName evidence="2">Uncharacterized protein</fullName>
    </submittedName>
</protein>
<evidence type="ECO:0000313" key="3">
    <source>
        <dbReference type="Proteomes" id="UP001142489"/>
    </source>
</evidence>
<feature type="compositionally biased region" description="Polar residues" evidence="1">
    <location>
        <begin position="29"/>
        <end position="42"/>
    </location>
</feature>
<reference evidence="2" key="1">
    <citation type="journal article" date="2023" name="DNA Res.">
        <title>Chromosome-level genome assembly of Phrynocephalus forsythii using third-generation DNA sequencing and Hi-C analysis.</title>
        <authorList>
            <person name="Qi Y."/>
            <person name="Zhao W."/>
            <person name="Zhao Y."/>
            <person name="Niu C."/>
            <person name="Cao S."/>
            <person name="Zhang Y."/>
        </authorList>
    </citation>
    <scope>NUCLEOTIDE SEQUENCE</scope>
    <source>
        <tissue evidence="2">Muscle</tissue>
    </source>
</reference>
<keyword evidence="3" id="KW-1185">Reference proteome</keyword>
<evidence type="ECO:0000256" key="1">
    <source>
        <dbReference type="SAM" id="MobiDB-lite"/>
    </source>
</evidence>
<dbReference type="Proteomes" id="UP001142489">
    <property type="component" value="Unassembled WGS sequence"/>
</dbReference>
<proteinExistence type="predicted"/>
<feature type="region of interest" description="Disordered" evidence="1">
    <location>
        <begin position="26"/>
        <end position="50"/>
    </location>
</feature>
<organism evidence="2 3">
    <name type="scientific">Phrynocephalus forsythii</name>
    <dbReference type="NCBI Taxonomy" id="171643"/>
    <lineage>
        <taxon>Eukaryota</taxon>
        <taxon>Metazoa</taxon>
        <taxon>Chordata</taxon>
        <taxon>Craniata</taxon>
        <taxon>Vertebrata</taxon>
        <taxon>Euteleostomi</taxon>
        <taxon>Lepidosauria</taxon>
        <taxon>Squamata</taxon>
        <taxon>Bifurcata</taxon>
        <taxon>Unidentata</taxon>
        <taxon>Episquamata</taxon>
        <taxon>Toxicofera</taxon>
        <taxon>Iguania</taxon>
        <taxon>Acrodonta</taxon>
        <taxon>Agamidae</taxon>
        <taxon>Agaminae</taxon>
        <taxon>Phrynocephalus</taxon>
    </lineage>
</organism>